<feature type="chain" id="PRO_5046356212" evidence="1">
    <location>
        <begin position="19"/>
        <end position="124"/>
    </location>
</feature>
<evidence type="ECO:0000313" key="3">
    <source>
        <dbReference type="Proteomes" id="UP001468095"/>
    </source>
</evidence>
<proteinExistence type="predicted"/>
<dbReference type="EMBL" id="JBCGBG010000004">
    <property type="protein sequence ID" value="MEL7697323.1"/>
    <property type="molecule type" value="Genomic_DNA"/>
</dbReference>
<evidence type="ECO:0000313" key="2">
    <source>
        <dbReference type="EMBL" id="MEL7697323.1"/>
    </source>
</evidence>
<protein>
    <submittedName>
        <fullName evidence="2">Uncharacterized protein</fullName>
    </submittedName>
</protein>
<organism evidence="2 3">
    <name type="scientific">Pantoea brenneri</name>
    <dbReference type="NCBI Taxonomy" id="472694"/>
    <lineage>
        <taxon>Bacteria</taxon>
        <taxon>Pseudomonadati</taxon>
        <taxon>Pseudomonadota</taxon>
        <taxon>Gammaproteobacteria</taxon>
        <taxon>Enterobacterales</taxon>
        <taxon>Erwiniaceae</taxon>
        <taxon>Pantoea</taxon>
    </lineage>
</organism>
<dbReference type="Proteomes" id="UP001468095">
    <property type="component" value="Unassembled WGS sequence"/>
</dbReference>
<feature type="signal peptide" evidence="1">
    <location>
        <begin position="1"/>
        <end position="18"/>
    </location>
</feature>
<reference evidence="2 3" key="1">
    <citation type="submission" date="2024-04" db="EMBL/GenBank/DDBJ databases">
        <authorList>
            <person name="Suleimanova A.D."/>
            <person name="Pudova D.S."/>
            <person name="Shagimardanova E.I."/>
            <person name="Sharipova M.R."/>
        </authorList>
    </citation>
    <scope>NUCLEOTIDE SEQUENCE [LARGE SCALE GENOMIC DNA]</scope>
    <source>
        <strain evidence="2 3">3.1</strain>
    </source>
</reference>
<keyword evidence="1" id="KW-0732">Signal</keyword>
<name>A0ABU9MPB4_9GAMM</name>
<evidence type="ECO:0000256" key="1">
    <source>
        <dbReference type="SAM" id="SignalP"/>
    </source>
</evidence>
<comment type="caution">
    <text evidence="2">The sequence shown here is derived from an EMBL/GenBank/DDBJ whole genome shotgun (WGS) entry which is preliminary data.</text>
</comment>
<accession>A0ABU9MPB4</accession>
<sequence length="124" mass="13539">MKKTALALTLFASLSALAEEVPKPVQEVINAYQHSSSSLENGVLSMTITKPTVNEEIATSFFRGICDTQYVGKSWQPSLIKKVVVLNSSQDQEVVMNGGGAECKKLAPMNMNESEVYIKSLIQK</sequence>
<keyword evidence="3" id="KW-1185">Reference proteome</keyword>
<dbReference type="RefSeq" id="WP_031376488.1">
    <property type="nucleotide sequence ID" value="NZ_JBCGBG010000004.1"/>
</dbReference>
<gene>
    <name evidence="2" type="ORF">AABB92_16875</name>
</gene>